<evidence type="ECO:0000256" key="1">
    <source>
        <dbReference type="SAM" id="MobiDB-lite"/>
    </source>
</evidence>
<feature type="compositionally biased region" description="Polar residues" evidence="1">
    <location>
        <begin position="97"/>
        <end position="111"/>
    </location>
</feature>
<gene>
    <name evidence="2" type="ORF">PV08_01159</name>
</gene>
<accession>A0A0D2CAI7</accession>
<dbReference type="Proteomes" id="UP000053328">
    <property type="component" value="Unassembled WGS sequence"/>
</dbReference>
<evidence type="ECO:0000313" key="3">
    <source>
        <dbReference type="Proteomes" id="UP000053328"/>
    </source>
</evidence>
<dbReference type="EMBL" id="KN847492">
    <property type="protein sequence ID" value="KIW20584.1"/>
    <property type="molecule type" value="Genomic_DNA"/>
</dbReference>
<organism evidence="2 3">
    <name type="scientific">Exophiala spinifera</name>
    <dbReference type="NCBI Taxonomy" id="91928"/>
    <lineage>
        <taxon>Eukaryota</taxon>
        <taxon>Fungi</taxon>
        <taxon>Dikarya</taxon>
        <taxon>Ascomycota</taxon>
        <taxon>Pezizomycotina</taxon>
        <taxon>Eurotiomycetes</taxon>
        <taxon>Chaetothyriomycetidae</taxon>
        <taxon>Chaetothyriales</taxon>
        <taxon>Herpotrichiellaceae</taxon>
        <taxon>Exophiala</taxon>
    </lineage>
</organism>
<dbReference type="VEuPathDB" id="FungiDB:PV08_01159"/>
<protein>
    <submittedName>
        <fullName evidence="2">Uncharacterized protein</fullName>
    </submittedName>
</protein>
<dbReference type="RefSeq" id="XP_016240800.1">
    <property type="nucleotide sequence ID" value="XM_016375524.1"/>
</dbReference>
<sequence length="221" mass="23377">MAMLIPIPAFAPVDKPPPVDCASEGNASADCVATLPPVAVTVVVAVTLLGEEAGVVVVVAAAAAPVEVVEVDEGRGLFVDTIAPKPFRTIPRFSEQHGGSLSQQKLPSVHSTARGKKPVPGSMGFFAVFMSVLRTRQEHTIGIDGGNGDVFGASEALKGVIQFYEKKGNIPYWQMLEQSVQGNDEHAGMMCCPADMQKRLGSQRSAVSQQIREPEHCVLLG</sequence>
<dbReference type="HOGENOM" id="CLU_1250693_0_0_1"/>
<name>A0A0D2CAI7_9EURO</name>
<proteinExistence type="predicted"/>
<reference evidence="2 3" key="1">
    <citation type="submission" date="2015-01" db="EMBL/GenBank/DDBJ databases">
        <title>The Genome Sequence of Exophiala spinifera CBS89968.</title>
        <authorList>
            <consortium name="The Broad Institute Genomics Platform"/>
            <person name="Cuomo C."/>
            <person name="de Hoog S."/>
            <person name="Gorbushina A."/>
            <person name="Stielow B."/>
            <person name="Teixiera M."/>
            <person name="Abouelleil A."/>
            <person name="Chapman S.B."/>
            <person name="Priest M."/>
            <person name="Young S.K."/>
            <person name="Wortman J."/>
            <person name="Nusbaum C."/>
            <person name="Birren B."/>
        </authorList>
    </citation>
    <scope>NUCLEOTIDE SEQUENCE [LARGE SCALE GENOMIC DNA]</scope>
    <source>
        <strain evidence="2 3">CBS 89968</strain>
    </source>
</reference>
<dbReference type="GeneID" id="27328242"/>
<dbReference type="AlphaFoldDB" id="A0A0D2CAI7"/>
<evidence type="ECO:0000313" key="2">
    <source>
        <dbReference type="EMBL" id="KIW20584.1"/>
    </source>
</evidence>
<keyword evidence="3" id="KW-1185">Reference proteome</keyword>
<feature type="region of interest" description="Disordered" evidence="1">
    <location>
        <begin position="94"/>
        <end position="116"/>
    </location>
</feature>